<keyword evidence="2" id="KW-1133">Transmembrane helix</keyword>
<dbReference type="PATRIC" id="fig|251229.3.peg.6062"/>
<dbReference type="OrthoDB" id="503367at2"/>
<organism evidence="3 4">
    <name type="scientific">Chroococcidiopsis thermalis (strain PCC 7203)</name>
    <dbReference type="NCBI Taxonomy" id="251229"/>
    <lineage>
        <taxon>Bacteria</taxon>
        <taxon>Bacillati</taxon>
        <taxon>Cyanobacteriota</taxon>
        <taxon>Cyanophyceae</taxon>
        <taxon>Chroococcidiopsidales</taxon>
        <taxon>Chroococcidiopsidaceae</taxon>
        <taxon>Chroococcidiopsis</taxon>
    </lineage>
</organism>
<feature type="transmembrane region" description="Helical" evidence="2">
    <location>
        <begin position="97"/>
        <end position="120"/>
    </location>
</feature>
<dbReference type="AlphaFoldDB" id="K9U7Z6"/>
<dbReference type="EMBL" id="CP003597">
    <property type="protein sequence ID" value="AFY90561.1"/>
    <property type="molecule type" value="Genomic_DNA"/>
</dbReference>
<evidence type="ECO:0000313" key="4">
    <source>
        <dbReference type="Proteomes" id="UP000010384"/>
    </source>
</evidence>
<evidence type="ECO:0008006" key="5">
    <source>
        <dbReference type="Google" id="ProtNLM"/>
    </source>
</evidence>
<gene>
    <name evidence="3" type="ORF">Chro_5191</name>
</gene>
<dbReference type="KEGG" id="cthe:Chro_5191"/>
<name>K9U7Z6_CHRTP</name>
<feature type="compositionally biased region" description="Low complexity" evidence="1">
    <location>
        <begin position="77"/>
        <end position="87"/>
    </location>
</feature>
<evidence type="ECO:0000256" key="1">
    <source>
        <dbReference type="SAM" id="MobiDB-lite"/>
    </source>
</evidence>
<dbReference type="eggNOG" id="COG0457">
    <property type="taxonomic scope" value="Bacteria"/>
</dbReference>
<protein>
    <recommendedName>
        <fullName evidence="5">Chromosome segregation ATPase</fullName>
    </recommendedName>
</protein>
<dbReference type="STRING" id="251229.Chro_5191"/>
<keyword evidence="2" id="KW-0812">Transmembrane</keyword>
<accession>K9U7Z6</accession>
<sequence>MPEDWSVSQPPAKGDNGNQPHTQHSVDSASQYPTDRELSQYLSQQRHNSEVMPQSPSNSSQSGSVSPSSATDGKLWSSVPPSGEPPSVGRKRWWKHWMLWAALAALGANGVAIVAMTMLFKLPSAPNCPAIFWPLASGTVRLHCAQVAAAKRTVPDLMAAIALVKPLPQNHPLSQEIERGLAEWSQDLLALAEEKFQAGQLSEAIAIASDIPSDVSTASTVPTQIEKWKSIWAEAEKIYAEAESQIPKENWYRASMAAVRLLNVGNNYWANTKYEELKYAIATAREDGGRLEKIQNLVNRGRADDFLAAIQQIQAIEAGSYFYQKAQAMIPDIGRKMLDLAQETLDKRDVDKAVEIANQIPAVAKLETEVQDFTVLAEAHRSAFVGTVSSIEAAIAEAQKIGLDRPLYYKAQDTIARWQLEIEDVQHLAKARSLAQPGAVADLNAAIAEALMIPDSNPRAAEAKREIDGWRRRIQTFEDQPYLNRADEIVVEGDVVALQAAVDEASKIGEGRALYGEARKRIRNWTRQIQTIEDQPFLDQARDLANNGNLPAAIAAAGQIGAGRALHATAQAEVKEWQTQLQAEQDWREAQQVALQNTPDALAQAIRLADRVPNSNSLRLDVNPAINNWGDRLLRLAQDQGTYNPQAGIDIARKIPRSSSAYGAAQAQIGEWQRILNPPPPEPLPSLDNTAPSPINSEPIPSASPDDN</sequence>
<keyword evidence="4" id="KW-1185">Reference proteome</keyword>
<feature type="region of interest" description="Disordered" evidence="1">
    <location>
        <begin position="671"/>
        <end position="708"/>
    </location>
</feature>
<evidence type="ECO:0000256" key="2">
    <source>
        <dbReference type="SAM" id="Phobius"/>
    </source>
</evidence>
<feature type="compositionally biased region" description="Polar residues" evidence="1">
    <location>
        <begin position="687"/>
        <end position="696"/>
    </location>
</feature>
<feature type="compositionally biased region" description="Low complexity" evidence="1">
    <location>
        <begin position="53"/>
        <end position="69"/>
    </location>
</feature>
<reference evidence="3 4" key="1">
    <citation type="submission" date="2012-06" db="EMBL/GenBank/DDBJ databases">
        <title>Finished chromosome of genome of Chroococcidiopsis thermalis PCC 7203.</title>
        <authorList>
            <consortium name="US DOE Joint Genome Institute"/>
            <person name="Gugger M."/>
            <person name="Coursin T."/>
            <person name="Rippka R."/>
            <person name="Tandeau De Marsac N."/>
            <person name="Huntemann M."/>
            <person name="Wei C.-L."/>
            <person name="Han J."/>
            <person name="Detter J.C."/>
            <person name="Han C."/>
            <person name="Tapia R."/>
            <person name="Davenport K."/>
            <person name="Daligault H."/>
            <person name="Erkkila T."/>
            <person name="Gu W."/>
            <person name="Munk A.C.C."/>
            <person name="Teshima H."/>
            <person name="Xu Y."/>
            <person name="Chain P."/>
            <person name="Chen A."/>
            <person name="Krypides N."/>
            <person name="Mavromatis K."/>
            <person name="Markowitz V."/>
            <person name="Szeto E."/>
            <person name="Ivanova N."/>
            <person name="Mikhailova N."/>
            <person name="Ovchinnikova G."/>
            <person name="Pagani I."/>
            <person name="Pati A."/>
            <person name="Goodwin L."/>
            <person name="Peters L."/>
            <person name="Pitluck S."/>
            <person name="Woyke T."/>
            <person name="Kerfeld C."/>
        </authorList>
    </citation>
    <scope>NUCLEOTIDE SEQUENCE [LARGE SCALE GENOMIC DNA]</scope>
    <source>
        <strain evidence="3 4">PCC 7203</strain>
    </source>
</reference>
<evidence type="ECO:0000313" key="3">
    <source>
        <dbReference type="EMBL" id="AFY90561.1"/>
    </source>
</evidence>
<dbReference type="Proteomes" id="UP000010384">
    <property type="component" value="Chromosome"/>
</dbReference>
<dbReference type="InParanoid" id="K9U7Z6"/>
<dbReference type="HOGENOM" id="CLU_019646_0_0_3"/>
<keyword evidence="2" id="KW-0472">Membrane</keyword>
<feature type="region of interest" description="Disordered" evidence="1">
    <location>
        <begin position="1"/>
        <end position="87"/>
    </location>
</feature>
<feature type="compositionally biased region" description="Polar residues" evidence="1">
    <location>
        <begin position="16"/>
        <end position="33"/>
    </location>
</feature>
<proteinExistence type="predicted"/>